<name>A0A9P7QAX8_9HYPO</name>
<evidence type="ECO:0000313" key="1">
    <source>
        <dbReference type="EMBL" id="KAG6286853.1"/>
    </source>
</evidence>
<keyword evidence="2" id="KW-1185">Reference proteome</keyword>
<gene>
    <name evidence="1" type="ORF">E4U09_006490</name>
</gene>
<accession>A0A9P7QAX8</accession>
<sequence>MADRMPNRPRPTRESVTVSFDEIDGDNPEHVDDAYHELYHHMEGDWHGLLQLAYGDTLPEFDDHATMPMLLAFSEAWKRREANEGTTAQLTLRDEMYYSEVAASLYEFSNEEPEMIEARTKIFVVLDGFWSRILQQPQRYEQMTMTPFAMVWRLLECHQQMAATGEGHTARIDRLLDLLLKEEFAGLFPMVLTKEQWAQIFLADFELEDCKMLYILEMQYCLIAEPVYRAVP</sequence>
<dbReference type="Proteomes" id="UP000707071">
    <property type="component" value="Unassembled WGS sequence"/>
</dbReference>
<protein>
    <submittedName>
        <fullName evidence="1">Uncharacterized protein</fullName>
    </submittedName>
</protein>
<organism evidence="1 2">
    <name type="scientific">Claviceps aff. purpurea</name>
    <dbReference type="NCBI Taxonomy" id="1967640"/>
    <lineage>
        <taxon>Eukaryota</taxon>
        <taxon>Fungi</taxon>
        <taxon>Dikarya</taxon>
        <taxon>Ascomycota</taxon>
        <taxon>Pezizomycotina</taxon>
        <taxon>Sordariomycetes</taxon>
        <taxon>Hypocreomycetidae</taxon>
        <taxon>Hypocreales</taxon>
        <taxon>Clavicipitaceae</taxon>
        <taxon>Claviceps</taxon>
    </lineage>
</organism>
<comment type="caution">
    <text evidence="1">The sequence shown here is derived from an EMBL/GenBank/DDBJ whole genome shotgun (WGS) entry which is preliminary data.</text>
</comment>
<dbReference type="AlphaFoldDB" id="A0A9P7QAX8"/>
<evidence type="ECO:0000313" key="2">
    <source>
        <dbReference type="Proteomes" id="UP000707071"/>
    </source>
</evidence>
<reference evidence="1 2" key="1">
    <citation type="journal article" date="2020" name="bioRxiv">
        <title>Whole genome comparisons of ergot fungi reveals the divergence and evolution of species within the genus Claviceps are the result of varying mechanisms driving genome evolution and host range expansion.</title>
        <authorList>
            <person name="Wyka S.A."/>
            <person name="Mondo S.J."/>
            <person name="Liu M."/>
            <person name="Dettman J."/>
            <person name="Nalam V."/>
            <person name="Broders K.D."/>
        </authorList>
    </citation>
    <scope>NUCLEOTIDE SEQUENCE [LARGE SCALE GENOMIC DNA]</scope>
    <source>
        <strain evidence="1 2">Clav52</strain>
    </source>
</reference>
<proteinExistence type="predicted"/>
<dbReference type="EMBL" id="SRRH01000598">
    <property type="protein sequence ID" value="KAG6286853.1"/>
    <property type="molecule type" value="Genomic_DNA"/>
</dbReference>